<dbReference type="PANTHER" id="PTHR10655:SF17">
    <property type="entry name" value="LYSOPHOSPHOLIPASE-LIKE PROTEIN 1"/>
    <property type="match status" value="1"/>
</dbReference>
<dbReference type="InterPro" id="IPR003140">
    <property type="entry name" value="PLipase/COase/thioEstase"/>
</dbReference>
<protein>
    <submittedName>
        <fullName evidence="4">Phospholipase</fullName>
    </submittedName>
</protein>
<dbReference type="RefSeq" id="WP_136495938.1">
    <property type="nucleotide sequence ID" value="NZ_CP046052.1"/>
</dbReference>
<evidence type="ECO:0000313" key="4">
    <source>
        <dbReference type="EMBL" id="QGM45664.1"/>
    </source>
</evidence>
<organism evidence="4 5">
    <name type="scientific">Methylocystis heyeri</name>
    <dbReference type="NCBI Taxonomy" id="391905"/>
    <lineage>
        <taxon>Bacteria</taxon>
        <taxon>Pseudomonadati</taxon>
        <taxon>Pseudomonadota</taxon>
        <taxon>Alphaproteobacteria</taxon>
        <taxon>Hyphomicrobiales</taxon>
        <taxon>Methylocystaceae</taxon>
        <taxon>Methylocystis</taxon>
    </lineage>
</organism>
<keyword evidence="2" id="KW-0378">Hydrolase</keyword>
<dbReference type="Proteomes" id="UP000309061">
    <property type="component" value="Chromosome"/>
</dbReference>
<evidence type="ECO:0000313" key="5">
    <source>
        <dbReference type="Proteomes" id="UP000309061"/>
    </source>
</evidence>
<dbReference type="SUPFAM" id="SSF53474">
    <property type="entry name" value="alpha/beta-Hydrolases"/>
    <property type="match status" value="1"/>
</dbReference>
<gene>
    <name evidence="4" type="ORF">H2LOC_008100</name>
</gene>
<keyword evidence="5" id="KW-1185">Reference proteome</keyword>
<evidence type="ECO:0000256" key="1">
    <source>
        <dbReference type="ARBA" id="ARBA00006499"/>
    </source>
</evidence>
<evidence type="ECO:0000256" key="2">
    <source>
        <dbReference type="ARBA" id="ARBA00022801"/>
    </source>
</evidence>
<dbReference type="GO" id="GO:0016787">
    <property type="term" value="F:hydrolase activity"/>
    <property type="evidence" value="ECO:0007669"/>
    <property type="project" value="UniProtKB-KW"/>
</dbReference>
<proteinExistence type="inferred from homology"/>
<dbReference type="Gene3D" id="3.40.50.1820">
    <property type="entry name" value="alpha/beta hydrolase"/>
    <property type="match status" value="1"/>
</dbReference>
<dbReference type="KEGG" id="mhey:H2LOC_008100"/>
<accession>A0A6B8KBA3</accession>
<evidence type="ECO:0000259" key="3">
    <source>
        <dbReference type="Pfam" id="PF02230"/>
    </source>
</evidence>
<dbReference type="AlphaFoldDB" id="A0A6B8KBA3"/>
<dbReference type="OrthoDB" id="9801763at2"/>
<dbReference type="PANTHER" id="PTHR10655">
    <property type="entry name" value="LYSOPHOSPHOLIPASE-RELATED"/>
    <property type="match status" value="1"/>
</dbReference>
<sequence>MAAVVEGPKIAALSCGKPAYVVVLLHGPGGDGAAIIDQALNWAPTMPKADFVAAEAPFPAAAGGRQWFDATDLDPAGLKRALETTGPLFDAFLDDMLAKCRLPDNHLALVGFSHGATLALHVGLRRAKPLAAIVSFSGLFHGGENLAIGSRPPVLLIHGDADPIAPIGGMMATREFLKGEGVPVKTMRRPGLGHAMDDDGVMAAGDFLTANVVHRPAE</sequence>
<dbReference type="Pfam" id="PF02230">
    <property type="entry name" value="Abhydrolase_2"/>
    <property type="match status" value="1"/>
</dbReference>
<dbReference type="EMBL" id="CP046052">
    <property type="protein sequence ID" value="QGM45664.1"/>
    <property type="molecule type" value="Genomic_DNA"/>
</dbReference>
<dbReference type="InterPro" id="IPR050565">
    <property type="entry name" value="LYPA1-2/EST-like"/>
</dbReference>
<reference evidence="4 5" key="1">
    <citation type="submission" date="2019-11" db="EMBL/GenBank/DDBJ databases">
        <title>The genome sequence of Methylocystis heyeri.</title>
        <authorList>
            <person name="Oshkin I.Y."/>
            <person name="Miroshnikov K."/>
            <person name="Dedysh S.N."/>
        </authorList>
    </citation>
    <scope>NUCLEOTIDE SEQUENCE [LARGE SCALE GENOMIC DNA]</scope>
    <source>
        <strain evidence="4 5">H2</strain>
    </source>
</reference>
<comment type="similarity">
    <text evidence="1">Belongs to the AB hydrolase superfamily. AB hydrolase 2 family.</text>
</comment>
<feature type="domain" description="Phospholipase/carboxylesterase/thioesterase" evidence="3">
    <location>
        <begin position="17"/>
        <end position="210"/>
    </location>
</feature>
<dbReference type="InterPro" id="IPR029058">
    <property type="entry name" value="AB_hydrolase_fold"/>
</dbReference>
<name>A0A6B8KBA3_9HYPH</name>